<gene>
    <name evidence="1" type="ORF">LLW09_18135</name>
</gene>
<comment type="caution">
    <text evidence="1">The sequence shown here is derived from an EMBL/GenBank/DDBJ whole genome shotgun (WGS) entry which is preliminary data.</text>
</comment>
<keyword evidence="2" id="KW-1185">Reference proteome</keyword>
<dbReference type="Proteomes" id="UP001336015">
    <property type="component" value="Unassembled WGS sequence"/>
</dbReference>
<organism evidence="1 2">
    <name type="scientific">Pseudomonas paracarnis</name>
    <dbReference type="NCBI Taxonomy" id="2750625"/>
    <lineage>
        <taxon>Bacteria</taxon>
        <taxon>Pseudomonadati</taxon>
        <taxon>Pseudomonadota</taxon>
        <taxon>Gammaproteobacteria</taxon>
        <taxon>Pseudomonadales</taxon>
        <taxon>Pseudomonadaceae</taxon>
        <taxon>Pseudomonas</taxon>
    </lineage>
</organism>
<dbReference type="RefSeq" id="WP_220381908.1">
    <property type="nucleotide sequence ID" value="NZ_JAEFBF010000025.1"/>
</dbReference>
<proteinExistence type="predicted"/>
<name>A0ABU6BX52_9PSED</name>
<accession>A0ABU6BX52</accession>
<sequence>MPLRALLCEIKGLKPEAKYFLVRFIQCFGVTDPVCLGVKEFAKQVGVTDRQASAALNALVDAEILICSLVPNNGGRQARWYGVAKTFLAELNRLPVPVGAMHISAIERLMVHGGTDAGQYEEEGISLAHLRARKKPGGLNRVNRLLMAVLLCSADRCGVVRNLGTLQICKATGLSKERLRNRLKTLMDQALIRSYLPGLSSSVLAGRRNSVYYLNLNHAQLEGSGQTTSILRVVGGSTWPGRLEVLQRIRSVANSIKKDDECAKRSLGSPVLEVFAGQGLLFYRAFQALMEDYASQLLSRHWLDLVGDHLRTRFDDPILREQILKDFKLPDGPQGAEDTDISAIRADFSGQLFGLAYGMALYFKELLSKATNVPFSELDFIIIHQPIRQGYLYRALLVRPKAEQGWSGNLIIDSSVTPVSVRRLSREQEIPLEQLYAYCLLTKPGRPGNDRQ</sequence>
<evidence type="ECO:0000313" key="2">
    <source>
        <dbReference type="Proteomes" id="UP001336015"/>
    </source>
</evidence>
<protein>
    <submittedName>
        <fullName evidence="1">Uncharacterized protein</fullName>
    </submittedName>
</protein>
<reference evidence="1 2" key="1">
    <citation type="journal article" date="2023" name="Int J Dairy Technol">
        <title>Genome based analysis of Pseudomonas paracarnis RQ057, a strain responsible for blue discoloration spoilage in processed cheese.</title>
        <authorList>
            <person name="Rodrigues Rd.S."/>
            <person name="Machado S.G."/>
            <person name="de Carvalho A.F."/>
            <person name="Nero L.A."/>
        </authorList>
    </citation>
    <scope>NUCLEOTIDE SEQUENCE [LARGE SCALE GENOMIC DNA]</scope>
    <source>
        <strain evidence="1 2">RQ057</strain>
    </source>
</reference>
<dbReference type="EMBL" id="JAJGWQ010000012">
    <property type="protein sequence ID" value="MEB3784450.1"/>
    <property type="molecule type" value="Genomic_DNA"/>
</dbReference>
<evidence type="ECO:0000313" key="1">
    <source>
        <dbReference type="EMBL" id="MEB3784450.1"/>
    </source>
</evidence>